<sequence length="85" mass="9745">MVRTGTVCAKDSVTGLDTLLQSKMYRTYCVVQSSRTSRSTTTHQERHLVLSEAEETFRIFYKTVTEILTLKEQEERVRQAAEAAE</sequence>
<protein>
    <submittedName>
        <fullName evidence="1">Uncharacterized protein</fullName>
    </submittedName>
</protein>
<dbReference type="AlphaFoldDB" id="A0A6G0ZLV1"/>
<organism evidence="1 2">
    <name type="scientific">Aphis craccivora</name>
    <name type="common">Cowpea aphid</name>
    <dbReference type="NCBI Taxonomy" id="307492"/>
    <lineage>
        <taxon>Eukaryota</taxon>
        <taxon>Metazoa</taxon>
        <taxon>Ecdysozoa</taxon>
        <taxon>Arthropoda</taxon>
        <taxon>Hexapoda</taxon>
        <taxon>Insecta</taxon>
        <taxon>Pterygota</taxon>
        <taxon>Neoptera</taxon>
        <taxon>Paraneoptera</taxon>
        <taxon>Hemiptera</taxon>
        <taxon>Sternorrhyncha</taxon>
        <taxon>Aphidomorpha</taxon>
        <taxon>Aphidoidea</taxon>
        <taxon>Aphididae</taxon>
        <taxon>Aphidini</taxon>
        <taxon>Aphis</taxon>
        <taxon>Aphis</taxon>
    </lineage>
</organism>
<dbReference type="EMBL" id="VUJU01000190">
    <property type="protein sequence ID" value="KAF0772343.1"/>
    <property type="molecule type" value="Genomic_DNA"/>
</dbReference>
<accession>A0A6G0ZLV1</accession>
<comment type="caution">
    <text evidence="1">The sequence shown here is derived from an EMBL/GenBank/DDBJ whole genome shotgun (WGS) entry which is preliminary data.</text>
</comment>
<dbReference type="Proteomes" id="UP000478052">
    <property type="component" value="Unassembled WGS sequence"/>
</dbReference>
<name>A0A6G0ZLV1_APHCR</name>
<gene>
    <name evidence="1" type="ORF">FWK35_00000487</name>
</gene>
<reference evidence="1 2" key="1">
    <citation type="submission" date="2019-08" db="EMBL/GenBank/DDBJ databases">
        <title>Whole genome of Aphis craccivora.</title>
        <authorList>
            <person name="Voronova N.V."/>
            <person name="Shulinski R.S."/>
            <person name="Bandarenka Y.V."/>
            <person name="Zhorov D.G."/>
            <person name="Warner D."/>
        </authorList>
    </citation>
    <scope>NUCLEOTIDE SEQUENCE [LARGE SCALE GENOMIC DNA]</scope>
    <source>
        <strain evidence="1">180601</strain>
        <tissue evidence="1">Whole Body</tissue>
    </source>
</reference>
<evidence type="ECO:0000313" key="2">
    <source>
        <dbReference type="Proteomes" id="UP000478052"/>
    </source>
</evidence>
<evidence type="ECO:0000313" key="1">
    <source>
        <dbReference type="EMBL" id="KAF0772343.1"/>
    </source>
</evidence>
<proteinExistence type="predicted"/>
<keyword evidence="2" id="KW-1185">Reference proteome</keyword>